<dbReference type="EMBL" id="CP022129">
    <property type="protein sequence ID" value="ASF45876.1"/>
    <property type="molecule type" value="Genomic_DNA"/>
</dbReference>
<dbReference type="AlphaFoldDB" id="A0A1Z4BX48"/>
<dbReference type="InterPro" id="IPR011048">
    <property type="entry name" value="Haem_d1_sf"/>
</dbReference>
<feature type="chain" id="PRO_5036031028" description="YncE family protein" evidence="1">
    <location>
        <begin position="24"/>
        <end position="389"/>
    </location>
</feature>
<name>A0A1Z4BX48_9GAMM</name>
<dbReference type="InterPro" id="IPR015943">
    <property type="entry name" value="WD40/YVTN_repeat-like_dom_sf"/>
</dbReference>
<dbReference type="PANTHER" id="PTHR47197">
    <property type="entry name" value="PROTEIN NIRF"/>
    <property type="match status" value="1"/>
</dbReference>
<dbReference type="Gene3D" id="2.130.10.10">
    <property type="entry name" value="YVTN repeat-like/Quinoprotein amine dehydrogenase"/>
    <property type="match status" value="2"/>
</dbReference>
<sequence length="389" mass="42424">MKTTNTLKSLLLSMALLSPLAHAEILAMLNYESKPNVTPRREGIAIIDVDPASANFAKIVTDIPLPPDLVGHHIFYNKDASKAYLTALGSNPLQVMDMKKYPYRLKTVAVPDCQVAEDVAFSKDNKFWYLTCMGSSNVIVGDAQTDQAIKTIAAPETGAASAFISYPHGIGLQDDIDRIVVTSTVRPSDLGNAGETVTVIEASSGKVLSTHKLSDKPSPSGVSPVEAVFLPGADPATVYVNNMFGGTIWAGTWDKDSKDLKFREVYDFSPIKQGVPLEIYFNHKHDRMFVTTANPGALNVFDISKPTQPKLLKSIPTAGGAHHVVFSPDEHYAFVQNSFLNLPNMDDGSISVIDLVKMEKKTSIDTLKNQGFNPNCIVMLPEWHHDDAH</sequence>
<dbReference type="Proteomes" id="UP000197019">
    <property type="component" value="Chromosome"/>
</dbReference>
<dbReference type="Proteomes" id="UP000237423">
    <property type="component" value="Unassembled WGS sequence"/>
</dbReference>
<dbReference type="KEGG" id="mpsy:CEK71_07185"/>
<reference evidence="2 4" key="1">
    <citation type="submission" date="2017-06" db="EMBL/GenBank/DDBJ databases">
        <title>Genome Sequencing of the methanotroph Methylovulum psychrotolerants str. HV10-M2 isolated from a high-altitude environment.</title>
        <authorList>
            <person name="Mateos-Rivera A."/>
        </authorList>
    </citation>
    <scope>NUCLEOTIDE SEQUENCE [LARGE SCALE GENOMIC DNA]</scope>
    <source>
        <strain evidence="2 4">HV10_M2</strain>
    </source>
</reference>
<evidence type="ECO:0000313" key="3">
    <source>
        <dbReference type="EMBL" id="POZ53339.1"/>
    </source>
</evidence>
<evidence type="ECO:0000256" key="1">
    <source>
        <dbReference type="SAM" id="SignalP"/>
    </source>
</evidence>
<keyword evidence="1" id="KW-0732">Signal</keyword>
<organism evidence="2 4">
    <name type="scientific">Methylovulum psychrotolerans</name>
    <dbReference type="NCBI Taxonomy" id="1704499"/>
    <lineage>
        <taxon>Bacteria</taxon>
        <taxon>Pseudomonadati</taxon>
        <taxon>Pseudomonadota</taxon>
        <taxon>Gammaproteobacteria</taxon>
        <taxon>Methylococcales</taxon>
        <taxon>Methylococcaceae</taxon>
        <taxon>Methylovulum</taxon>
    </lineage>
</organism>
<gene>
    <name evidence="3" type="ORF">AADEFJLK_00359</name>
    <name evidence="2" type="ORF">CEK71_07185</name>
</gene>
<protein>
    <recommendedName>
        <fullName evidence="6">YncE family protein</fullName>
    </recommendedName>
</protein>
<evidence type="ECO:0000313" key="4">
    <source>
        <dbReference type="Proteomes" id="UP000197019"/>
    </source>
</evidence>
<dbReference type="SUPFAM" id="SSF51004">
    <property type="entry name" value="C-terminal (heme d1) domain of cytochrome cd1-nitrite reductase"/>
    <property type="match status" value="1"/>
</dbReference>
<evidence type="ECO:0000313" key="2">
    <source>
        <dbReference type="EMBL" id="ASF45876.1"/>
    </source>
</evidence>
<feature type="signal peptide" evidence="1">
    <location>
        <begin position="1"/>
        <end position="23"/>
    </location>
</feature>
<keyword evidence="4" id="KW-1185">Reference proteome</keyword>
<accession>A0A1Z4BX48</accession>
<reference evidence="3 5" key="2">
    <citation type="submission" date="2017-11" db="EMBL/GenBank/DDBJ databases">
        <title>Draft Genome Sequence of Methylobacter psychrotolerans Sph1T, an Obligate Methanotroph from Low-Temperature Environments.</title>
        <authorList>
            <person name="Oshkin I.Y."/>
            <person name="Miroshnikov K."/>
            <person name="Belova S.E."/>
            <person name="Korzhenkov A."/>
            <person name="Toshchakov S.V."/>
            <person name="Dedysh S.N."/>
        </authorList>
    </citation>
    <scope>NUCLEOTIDE SEQUENCE [LARGE SCALE GENOMIC DNA]</scope>
    <source>
        <strain evidence="3 5">Sph1</strain>
    </source>
</reference>
<dbReference type="PANTHER" id="PTHR47197:SF3">
    <property type="entry name" value="DIHYDRO-HEME D1 DEHYDROGENASE"/>
    <property type="match status" value="1"/>
</dbReference>
<evidence type="ECO:0008006" key="6">
    <source>
        <dbReference type="Google" id="ProtNLM"/>
    </source>
</evidence>
<evidence type="ECO:0000313" key="5">
    <source>
        <dbReference type="Proteomes" id="UP000237423"/>
    </source>
</evidence>
<proteinExistence type="predicted"/>
<dbReference type="InterPro" id="IPR051200">
    <property type="entry name" value="Host-pathogen_enzymatic-act"/>
</dbReference>
<dbReference type="OrthoDB" id="9768634at2"/>
<dbReference type="RefSeq" id="WP_088618751.1">
    <property type="nucleotide sequence ID" value="NZ_CP022129.1"/>
</dbReference>
<dbReference type="EMBL" id="PGFZ01000001">
    <property type="protein sequence ID" value="POZ53339.1"/>
    <property type="molecule type" value="Genomic_DNA"/>
</dbReference>